<feature type="transmembrane region" description="Helical" evidence="2">
    <location>
        <begin position="226"/>
        <end position="249"/>
    </location>
</feature>
<evidence type="ECO:0000313" key="3">
    <source>
        <dbReference type="EMBL" id="MBK9296596.1"/>
    </source>
</evidence>
<sequence length="446" mass="43255">MGGDADGDATGAGRAGVSRRVRSASPLGDGASLGAGAVLNGLLAYGFLLVGNRAYGAGFAPVSSVWSVWAVTAAAVTVPVHHAVLRRAVGTGRGTGLGRLLAPAAAIGVVVAVIGYSVRTQLFSVGSVVPPLVCGALVPAATLLGWWRGRASAAGRYSQVGTNLALEGAARLIVALVLIGAGAPAVALTVAILAGYLPTVLTLAVGGRAGLDSSPVGSRPGSGGDVAFSAGVAAVALAVQVAQAVPVLATSARSDRADVVGLFNLIAIGRIPLLVGGAMLFRLTHWLAEADLGDRSARVNRILGWSALPVTALGAALGAVLAPPLLPVLFGDSSQTTPALGGLIGAASAAALMATAGAVLVAVQGRGWPLVGWAGGAVAVGVVAALGIPAEVAVRGASGYLVVTAVLLLGTITSAARPALGPTAGSDRAAPPAGPGAAGSTRRGRP</sequence>
<dbReference type="AlphaFoldDB" id="A0A936NBG4"/>
<keyword evidence="2" id="KW-0472">Membrane</keyword>
<feature type="transmembrane region" description="Helical" evidence="2">
    <location>
        <begin position="342"/>
        <end position="363"/>
    </location>
</feature>
<comment type="caution">
    <text evidence="3">The sequence shown here is derived from an EMBL/GenBank/DDBJ whole genome shotgun (WGS) entry which is preliminary data.</text>
</comment>
<dbReference type="Proteomes" id="UP000727993">
    <property type="component" value="Unassembled WGS sequence"/>
</dbReference>
<proteinExistence type="predicted"/>
<feature type="transmembrane region" description="Helical" evidence="2">
    <location>
        <begin position="128"/>
        <end position="148"/>
    </location>
</feature>
<evidence type="ECO:0000256" key="1">
    <source>
        <dbReference type="SAM" id="MobiDB-lite"/>
    </source>
</evidence>
<feature type="transmembrane region" description="Helical" evidence="2">
    <location>
        <begin position="400"/>
        <end position="420"/>
    </location>
</feature>
<feature type="transmembrane region" description="Helical" evidence="2">
    <location>
        <begin position="97"/>
        <end position="116"/>
    </location>
</feature>
<keyword evidence="2" id="KW-0812">Transmembrane</keyword>
<protein>
    <submittedName>
        <fullName evidence="3">Uncharacterized protein</fullName>
    </submittedName>
</protein>
<feature type="region of interest" description="Disordered" evidence="1">
    <location>
        <begin position="421"/>
        <end position="446"/>
    </location>
</feature>
<evidence type="ECO:0000256" key="2">
    <source>
        <dbReference type="SAM" id="Phobius"/>
    </source>
</evidence>
<feature type="transmembrane region" description="Helical" evidence="2">
    <location>
        <begin position="27"/>
        <end position="48"/>
    </location>
</feature>
<dbReference type="EMBL" id="JADJZA010000003">
    <property type="protein sequence ID" value="MBK9296596.1"/>
    <property type="molecule type" value="Genomic_DNA"/>
</dbReference>
<name>A0A936NBG4_9ACTN</name>
<organism evidence="3 4">
    <name type="scientific">Candidatus Neomicrothrix subdominans</name>
    <dbReference type="NCBI Taxonomy" id="2954438"/>
    <lineage>
        <taxon>Bacteria</taxon>
        <taxon>Bacillati</taxon>
        <taxon>Actinomycetota</taxon>
        <taxon>Acidimicrobiia</taxon>
        <taxon>Acidimicrobiales</taxon>
        <taxon>Microthrixaceae</taxon>
        <taxon>Candidatus Neomicrothrix</taxon>
    </lineage>
</organism>
<keyword evidence="2" id="KW-1133">Transmembrane helix</keyword>
<feature type="transmembrane region" description="Helical" evidence="2">
    <location>
        <begin position="302"/>
        <end position="322"/>
    </location>
</feature>
<reference evidence="3 4" key="1">
    <citation type="submission" date="2020-10" db="EMBL/GenBank/DDBJ databases">
        <title>Connecting structure to function with the recovery of over 1000 high-quality activated sludge metagenome-assembled genomes encoding full-length rRNA genes using long-read sequencing.</title>
        <authorList>
            <person name="Singleton C.M."/>
            <person name="Petriglieri F."/>
            <person name="Kristensen J.M."/>
            <person name="Kirkegaard R.H."/>
            <person name="Michaelsen T.Y."/>
            <person name="Andersen M.H."/>
            <person name="Karst S.M."/>
            <person name="Dueholm M.S."/>
            <person name="Nielsen P.H."/>
            <person name="Albertsen M."/>
        </authorList>
    </citation>
    <scope>NUCLEOTIDE SEQUENCE [LARGE SCALE GENOMIC DNA]</scope>
    <source>
        <strain evidence="3">Lyne_18-Q3-R50-59_MAXAC.006</strain>
    </source>
</reference>
<evidence type="ECO:0000313" key="4">
    <source>
        <dbReference type="Proteomes" id="UP000727993"/>
    </source>
</evidence>
<feature type="transmembrane region" description="Helical" evidence="2">
    <location>
        <begin position="261"/>
        <end position="281"/>
    </location>
</feature>
<gene>
    <name evidence="3" type="ORF">IPN02_07065</name>
</gene>
<accession>A0A936NBG4</accession>
<feature type="transmembrane region" description="Helical" evidence="2">
    <location>
        <begin position="370"/>
        <end position="388"/>
    </location>
</feature>
<feature type="transmembrane region" description="Helical" evidence="2">
    <location>
        <begin position="68"/>
        <end position="85"/>
    </location>
</feature>